<protein>
    <submittedName>
        <fullName evidence="2">Uncharacterized protein</fullName>
    </submittedName>
</protein>
<evidence type="ECO:0000256" key="1">
    <source>
        <dbReference type="SAM" id="MobiDB-lite"/>
    </source>
</evidence>
<organism evidence="2 3">
    <name type="scientific">Pararhizobium polonicum</name>
    <dbReference type="NCBI Taxonomy" id="1612624"/>
    <lineage>
        <taxon>Bacteria</taxon>
        <taxon>Pseudomonadati</taxon>
        <taxon>Pseudomonadota</taxon>
        <taxon>Alphaproteobacteria</taxon>
        <taxon>Hyphomicrobiales</taxon>
        <taxon>Rhizobiaceae</taxon>
        <taxon>Rhizobium/Agrobacterium group</taxon>
        <taxon>Pararhizobium</taxon>
    </lineage>
</organism>
<comment type="caution">
    <text evidence="2">The sequence shown here is derived from an EMBL/GenBank/DDBJ whole genome shotgun (WGS) entry which is preliminary data.</text>
</comment>
<dbReference type="AlphaFoldDB" id="A0A1C7NTT5"/>
<gene>
    <name evidence="2" type="ORF">ADU59_28285</name>
</gene>
<evidence type="ECO:0000313" key="2">
    <source>
        <dbReference type="EMBL" id="OBZ92116.1"/>
    </source>
</evidence>
<evidence type="ECO:0000313" key="3">
    <source>
        <dbReference type="Proteomes" id="UP000093111"/>
    </source>
</evidence>
<name>A0A1C7NTT5_9HYPH</name>
<proteinExistence type="predicted"/>
<sequence>MRRPTHPPADDPAGEGVNDQGHVDEEVLFEDTAYLDLEGNVAAGADRQAFHVQAFGNVLIIG</sequence>
<dbReference type="Proteomes" id="UP000093111">
    <property type="component" value="Unassembled WGS sequence"/>
</dbReference>
<keyword evidence="3" id="KW-1185">Reference proteome</keyword>
<feature type="region of interest" description="Disordered" evidence="1">
    <location>
        <begin position="1"/>
        <end position="23"/>
    </location>
</feature>
<accession>A0A1C7NTT5</accession>
<dbReference type="EMBL" id="LGLV01000023">
    <property type="protein sequence ID" value="OBZ92116.1"/>
    <property type="molecule type" value="Genomic_DNA"/>
</dbReference>
<reference evidence="2 3" key="1">
    <citation type="journal article" date="2016" name="Syst. Appl. Microbiol.">
        <title>Pararhizobium polonicum sp. nov. isolated from tumors on stone fruit rootstocks.</title>
        <authorList>
            <person name="Pulawska J."/>
            <person name="Kuzmanovic N."/>
            <person name="Willems A."/>
            <person name="Pothier J.F."/>
        </authorList>
    </citation>
    <scope>NUCLEOTIDE SEQUENCE [LARGE SCALE GENOMIC DNA]</scope>
    <source>
        <strain evidence="2 3">F5.1</strain>
    </source>
</reference>